<evidence type="ECO:0000313" key="1">
    <source>
        <dbReference type="EMBL" id="QHW35811.1"/>
    </source>
</evidence>
<reference evidence="1 2" key="1">
    <citation type="submission" date="2020-02" db="EMBL/GenBank/DDBJ databases">
        <title>Paenibacillus sp. nov., isolated from rhizosphere soil of tomato.</title>
        <authorList>
            <person name="Weon H.-Y."/>
            <person name="Lee S.A."/>
        </authorList>
    </citation>
    <scope>NUCLEOTIDE SEQUENCE [LARGE SCALE GENOMIC DNA]</scope>
    <source>
        <strain evidence="1 2">14171R-81</strain>
        <plasmid evidence="1 2">unnamed2</plasmid>
    </source>
</reference>
<name>A0A6C0PBN5_9BACL</name>
<dbReference type="AlphaFoldDB" id="A0A6C0PBN5"/>
<geneLocation type="plasmid" evidence="1 2">
    <name>unnamed2</name>
</geneLocation>
<dbReference type="EMBL" id="CP048288">
    <property type="protein sequence ID" value="QHW35811.1"/>
    <property type="molecule type" value="Genomic_DNA"/>
</dbReference>
<organism evidence="1 2">
    <name type="scientific">Paenibacillus rhizovicinus</name>
    <dbReference type="NCBI Taxonomy" id="2704463"/>
    <lineage>
        <taxon>Bacteria</taxon>
        <taxon>Bacillati</taxon>
        <taxon>Bacillota</taxon>
        <taxon>Bacilli</taxon>
        <taxon>Bacillales</taxon>
        <taxon>Paenibacillaceae</taxon>
        <taxon>Paenibacillus</taxon>
    </lineage>
</organism>
<dbReference type="KEGG" id="prz:GZH47_33505"/>
<evidence type="ECO:0000313" key="2">
    <source>
        <dbReference type="Proteomes" id="UP000479114"/>
    </source>
</evidence>
<protein>
    <submittedName>
        <fullName evidence="1">Uncharacterized protein</fullName>
    </submittedName>
</protein>
<dbReference type="Proteomes" id="UP000479114">
    <property type="component" value="Plasmid unnamed2"/>
</dbReference>
<dbReference type="RefSeq" id="WP_162645945.1">
    <property type="nucleotide sequence ID" value="NZ_CP048288.1"/>
</dbReference>
<keyword evidence="1" id="KW-0614">Plasmid</keyword>
<accession>A0A6C0PBN5</accession>
<proteinExistence type="predicted"/>
<gene>
    <name evidence="1" type="ORF">GZH47_33505</name>
</gene>
<keyword evidence="2" id="KW-1185">Reference proteome</keyword>
<sequence length="112" mass="13162">MVTKENLESYFHMWNGKHKRLTRQFEADLPQFGSQKEAAAFFTELFGNELELTDIYDVDGQDLWNYRLVIDRHTWEAGQKELNEKGYTSGADFMMATQEIQIFDDGSLHIVY</sequence>